<dbReference type="Gene3D" id="1.10.357.10">
    <property type="entry name" value="Tetracycline Repressor, domain 2"/>
    <property type="match status" value="1"/>
</dbReference>
<keyword evidence="3" id="KW-1185">Reference proteome</keyword>
<gene>
    <name evidence="2" type="ORF">KTH90_03120</name>
</gene>
<evidence type="ECO:0000313" key="2">
    <source>
        <dbReference type="EMBL" id="MBU9725001.1"/>
    </source>
</evidence>
<dbReference type="Pfam" id="PF17922">
    <property type="entry name" value="TetR_C_17"/>
    <property type="match status" value="1"/>
</dbReference>
<feature type="domain" description="YfiR C-terminal" evidence="1">
    <location>
        <begin position="28"/>
        <end position="107"/>
    </location>
</feature>
<dbReference type="EMBL" id="JAHQCX010000002">
    <property type="protein sequence ID" value="MBU9725001.1"/>
    <property type="molecule type" value="Genomic_DNA"/>
</dbReference>
<name>A0ABS6K3A9_9FIRM</name>
<comment type="caution">
    <text evidence="2">The sequence shown here is derived from an EMBL/GenBank/DDBJ whole genome shotgun (WGS) entry which is preliminary data.</text>
</comment>
<organism evidence="2 3">
    <name type="scientific">Diplocloster modestus</name>
    <dbReference type="NCBI Taxonomy" id="2850322"/>
    <lineage>
        <taxon>Bacteria</taxon>
        <taxon>Bacillati</taxon>
        <taxon>Bacillota</taxon>
        <taxon>Clostridia</taxon>
        <taxon>Lachnospirales</taxon>
        <taxon>Lachnospiraceae</taxon>
        <taxon>Diplocloster</taxon>
    </lineage>
</organism>
<dbReference type="InterPro" id="IPR036271">
    <property type="entry name" value="Tet_transcr_reg_TetR-rel_C_sf"/>
</dbReference>
<dbReference type="Proteomes" id="UP001314681">
    <property type="component" value="Unassembled WGS sequence"/>
</dbReference>
<accession>A0ABS6K3A9</accession>
<proteinExistence type="predicted"/>
<dbReference type="SUPFAM" id="SSF48498">
    <property type="entry name" value="Tetracyclin repressor-like, C-terminal domain"/>
    <property type="match status" value="1"/>
</dbReference>
<evidence type="ECO:0000259" key="1">
    <source>
        <dbReference type="Pfam" id="PF17922"/>
    </source>
</evidence>
<reference evidence="2 3" key="1">
    <citation type="submission" date="2021-06" db="EMBL/GenBank/DDBJ databases">
        <title>Description of novel taxa of the family Lachnospiraceae.</title>
        <authorList>
            <person name="Chaplin A.V."/>
            <person name="Sokolova S.R."/>
            <person name="Pikina A.P."/>
            <person name="Korzhanova M."/>
            <person name="Belova V."/>
            <person name="Korostin D."/>
            <person name="Efimov B.A."/>
        </authorList>
    </citation>
    <scope>NUCLEOTIDE SEQUENCE [LARGE SCALE GENOMIC DNA]</scope>
    <source>
        <strain evidence="2 3">ASD4241</strain>
    </source>
</reference>
<sequence>MYQQADEFAEKIRQGISAVQILEEVFRRYETEMADSKHSLSIAIYEYFTNPEVSESNRPLFVQYEHSKKMWKELLNYGIQRGEFQNVDTDAVFELIIYAYQGVRMYSRLISISTEVPGRMLRQIKSILIK</sequence>
<protein>
    <submittedName>
        <fullName evidence="2">TetR/AcrR family transcriptional regulator</fullName>
    </submittedName>
</protein>
<evidence type="ECO:0000313" key="3">
    <source>
        <dbReference type="Proteomes" id="UP001314681"/>
    </source>
</evidence>
<dbReference type="InterPro" id="IPR041612">
    <property type="entry name" value="YfiR_C"/>
</dbReference>